<evidence type="ECO:0000313" key="3">
    <source>
        <dbReference type="Proteomes" id="UP000030765"/>
    </source>
</evidence>
<accession>A0A084WK20</accession>
<keyword evidence="1" id="KW-0503">Monooxygenase</keyword>
<evidence type="ECO:0000313" key="1">
    <source>
        <dbReference type="EMBL" id="KFB50564.1"/>
    </source>
</evidence>
<dbReference type="AlphaFoldDB" id="A0A084WK20"/>
<reference evidence="2" key="2">
    <citation type="submission" date="2020-05" db="UniProtKB">
        <authorList>
            <consortium name="EnsemblMetazoa"/>
        </authorList>
    </citation>
    <scope>IDENTIFICATION</scope>
</reference>
<dbReference type="EMBL" id="ATLV01024093">
    <property type="status" value="NOT_ANNOTATED_CDS"/>
    <property type="molecule type" value="Genomic_DNA"/>
</dbReference>
<dbReference type="VEuPathDB" id="VectorBase:ASIC018879"/>
<sequence length="112" mass="12382">MRPFSSAVDIVAGGKPEHFCRRATVLTPTNQTPSPSRGVRLNAAFDTNTMPACDEIERLPVARKCGRNGGRLVPCSFLVILPEDEPKDNKWIEGFCVALATFLQGHPWLELF</sequence>
<proteinExistence type="predicted"/>
<dbReference type="EnsemblMetazoa" id="ASIC018879-RA">
    <property type="protein sequence ID" value="ASIC018879-PA"/>
    <property type="gene ID" value="ASIC018879"/>
</dbReference>
<keyword evidence="3" id="KW-1185">Reference proteome</keyword>
<keyword evidence="1" id="KW-0560">Oxidoreductase</keyword>
<name>A0A084WK20_ANOSI</name>
<dbReference type="GO" id="GO:0004497">
    <property type="term" value="F:monooxygenase activity"/>
    <property type="evidence" value="ECO:0007669"/>
    <property type="project" value="UniProtKB-KW"/>
</dbReference>
<dbReference type="EMBL" id="KE525349">
    <property type="protein sequence ID" value="KFB50564.1"/>
    <property type="molecule type" value="Genomic_DNA"/>
</dbReference>
<protein>
    <submittedName>
        <fullName evidence="1 2">Putative benzoate 4-monooxygenase cytochrome p450 protein</fullName>
    </submittedName>
</protein>
<evidence type="ECO:0000313" key="2">
    <source>
        <dbReference type="EnsemblMetazoa" id="ASIC018879-PA"/>
    </source>
</evidence>
<reference evidence="1 3" key="1">
    <citation type="journal article" date="2014" name="BMC Genomics">
        <title>Genome sequence of Anopheles sinensis provides insight into genetics basis of mosquito competence for malaria parasites.</title>
        <authorList>
            <person name="Zhou D."/>
            <person name="Zhang D."/>
            <person name="Ding G."/>
            <person name="Shi L."/>
            <person name="Hou Q."/>
            <person name="Ye Y."/>
            <person name="Xu Y."/>
            <person name="Zhou H."/>
            <person name="Xiong C."/>
            <person name="Li S."/>
            <person name="Yu J."/>
            <person name="Hong S."/>
            <person name="Yu X."/>
            <person name="Zou P."/>
            <person name="Chen C."/>
            <person name="Chang X."/>
            <person name="Wang W."/>
            <person name="Lv Y."/>
            <person name="Sun Y."/>
            <person name="Ma L."/>
            <person name="Shen B."/>
            <person name="Zhu C."/>
        </authorList>
    </citation>
    <scope>NUCLEOTIDE SEQUENCE [LARGE SCALE GENOMIC DNA]</scope>
</reference>
<organism evidence="1">
    <name type="scientific">Anopheles sinensis</name>
    <name type="common">Mosquito</name>
    <dbReference type="NCBI Taxonomy" id="74873"/>
    <lineage>
        <taxon>Eukaryota</taxon>
        <taxon>Metazoa</taxon>
        <taxon>Ecdysozoa</taxon>
        <taxon>Arthropoda</taxon>
        <taxon>Hexapoda</taxon>
        <taxon>Insecta</taxon>
        <taxon>Pterygota</taxon>
        <taxon>Neoptera</taxon>
        <taxon>Endopterygota</taxon>
        <taxon>Diptera</taxon>
        <taxon>Nematocera</taxon>
        <taxon>Culicoidea</taxon>
        <taxon>Culicidae</taxon>
        <taxon>Anophelinae</taxon>
        <taxon>Anopheles</taxon>
    </lineage>
</organism>
<dbReference type="Proteomes" id="UP000030765">
    <property type="component" value="Unassembled WGS sequence"/>
</dbReference>
<gene>
    <name evidence="1" type="ORF">ZHAS_00018879</name>
</gene>